<evidence type="ECO:0008006" key="3">
    <source>
        <dbReference type="Google" id="ProtNLM"/>
    </source>
</evidence>
<evidence type="ECO:0000313" key="2">
    <source>
        <dbReference type="Proteomes" id="UP001528920"/>
    </source>
</evidence>
<organism evidence="1 2">
    <name type="scientific">Paralabilibaculum antarcticum</name>
    <dbReference type="NCBI Taxonomy" id="2912572"/>
    <lineage>
        <taxon>Bacteria</taxon>
        <taxon>Pseudomonadati</taxon>
        <taxon>Bacteroidota</taxon>
        <taxon>Bacteroidia</taxon>
        <taxon>Marinilabiliales</taxon>
        <taxon>Marinifilaceae</taxon>
        <taxon>Paralabilibaculum</taxon>
    </lineage>
</organism>
<name>A0ABT5VX84_9BACT</name>
<keyword evidence="2" id="KW-1185">Reference proteome</keyword>
<sequence length="236" mass="27153">MLDKSEFQNNETDHIVSIIKSTVGIIPFAGPLLSEIVGNIIPNQRIDRLTEYIKILDKNISKIPKETIIALKNNPDFIDLIEEGFVQASRAKSDNRRKYIASIITNGISEKSIQLIESKYLLKILEELNDAEIIWLRYYYDSTRMNENNFYNEHRNILSPVSVSKVSGKESHNKASIQSSYKEHLERLQLIKYHIQIDKKSGIAEFNRQTGKPKVTRKSITHLGILILEQMGLIEE</sequence>
<reference evidence="1 2" key="1">
    <citation type="submission" date="2022-01" db="EMBL/GenBank/DDBJ databases">
        <title>Labilibaculum sp. nov, a marine bacterium isolated from Antarctica.</title>
        <authorList>
            <person name="Dai W."/>
        </authorList>
    </citation>
    <scope>NUCLEOTIDE SEQUENCE [LARGE SCALE GENOMIC DNA]</scope>
    <source>
        <strain evidence="1 2">DW002</strain>
    </source>
</reference>
<dbReference type="RefSeq" id="WP_275111365.1">
    <property type="nucleotide sequence ID" value="NZ_JAKJSC010000007.1"/>
</dbReference>
<comment type="caution">
    <text evidence="1">The sequence shown here is derived from an EMBL/GenBank/DDBJ whole genome shotgun (WGS) entry which is preliminary data.</text>
</comment>
<evidence type="ECO:0000313" key="1">
    <source>
        <dbReference type="EMBL" id="MDE5420034.1"/>
    </source>
</evidence>
<dbReference type="EMBL" id="JAKJSC010000007">
    <property type="protein sequence ID" value="MDE5420034.1"/>
    <property type="molecule type" value="Genomic_DNA"/>
</dbReference>
<accession>A0ABT5VX84</accession>
<dbReference type="Proteomes" id="UP001528920">
    <property type="component" value="Unassembled WGS sequence"/>
</dbReference>
<gene>
    <name evidence="1" type="ORF">L3049_18750</name>
</gene>
<proteinExistence type="predicted"/>
<protein>
    <recommendedName>
        <fullName evidence="3">DUF4393 domain-containing protein</fullName>
    </recommendedName>
</protein>